<dbReference type="PANTHER" id="PTHR16675">
    <property type="entry name" value="MHC CLASS I-RELATED"/>
    <property type="match status" value="1"/>
</dbReference>
<dbReference type="GO" id="GO:0002486">
    <property type="term" value="P:antigen processing and presentation of endogenous peptide antigen via MHC class I via ER pathway, TAP-independent"/>
    <property type="evidence" value="ECO:0007669"/>
    <property type="project" value="TreeGrafter"/>
</dbReference>
<keyword evidence="9" id="KW-0325">Glycoprotein</keyword>
<dbReference type="GO" id="GO:0002476">
    <property type="term" value="P:antigen processing and presentation of endogenous peptide antigen via MHC class Ib"/>
    <property type="evidence" value="ECO:0007669"/>
    <property type="project" value="TreeGrafter"/>
</dbReference>
<feature type="transmembrane region" description="Helical" evidence="11">
    <location>
        <begin position="308"/>
        <end position="329"/>
    </location>
</feature>
<dbReference type="GO" id="GO:0009897">
    <property type="term" value="C:external side of plasma membrane"/>
    <property type="evidence" value="ECO:0007669"/>
    <property type="project" value="TreeGrafter"/>
</dbReference>
<evidence type="ECO:0000256" key="12">
    <source>
        <dbReference type="SAM" id="SignalP"/>
    </source>
</evidence>
<protein>
    <submittedName>
        <fullName evidence="15">HLA class I histocompatibility antigen, A-36 alpha chain-like</fullName>
    </submittedName>
</protein>
<evidence type="ECO:0000256" key="4">
    <source>
        <dbReference type="ARBA" id="ARBA00022451"/>
    </source>
</evidence>
<dbReference type="CDD" id="cd07698">
    <property type="entry name" value="IgC1_MHC_I_alpha3"/>
    <property type="match status" value="1"/>
</dbReference>
<evidence type="ECO:0000256" key="2">
    <source>
        <dbReference type="ARBA" id="ARBA00004479"/>
    </source>
</evidence>
<keyword evidence="6" id="KW-0391">Immunity</keyword>
<dbReference type="SMART" id="SM00407">
    <property type="entry name" value="IGc1"/>
    <property type="match status" value="1"/>
</dbReference>
<keyword evidence="12" id="KW-0732">Signal</keyword>
<dbReference type="GO" id="GO:0042612">
    <property type="term" value="C:MHC class I protein complex"/>
    <property type="evidence" value="ECO:0007669"/>
    <property type="project" value="UniProtKB-KW"/>
</dbReference>
<dbReference type="InterPro" id="IPR050208">
    <property type="entry name" value="MHC_class-I_related"/>
</dbReference>
<keyword evidence="14" id="KW-1185">Reference proteome</keyword>
<feature type="domain" description="Ig-like" evidence="13">
    <location>
        <begin position="206"/>
        <end position="294"/>
    </location>
</feature>
<accession>A0A9B0TY63</accession>
<dbReference type="PROSITE" id="PS00290">
    <property type="entry name" value="IG_MHC"/>
    <property type="match status" value="1"/>
</dbReference>
<keyword evidence="4" id="KW-0490">MHC I</keyword>
<comment type="subcellular location">
    <subcellularLocation>
        <location evidence="2">Membrane</location>
        <topology evidence="2">Single-pass type I membrane protein</topology>
    </subcellularLocation>
</comment>
<evidence type="ECO:0000313" key="14">
    <source>
        <dbReference type="Proteomes" id="UP000504623"/>
    </source>
</evidence>
<dbReference type="InterPro" id="IPR003006">
    <property type="entry name" value="Ig/MHC_CS"/>
</dbReference>
<comment type="similarity">
    <text evidence="3 10">Belongs to the MHC class I family.</text>
</comment>
<dbReference type="RefSeq" id="XP_006872918.1">
    <property type="nucleotide sequence ID" value="XM_006872856.1"/>
</dbReference>
<evidence type="ECO:0000256" key="8">
    <source>
        <dbReference type="ARBA" id="ARBA00023136"/>
    </source>
</evidence>
<keyword evidence="7 11" id="KW-1133">Transmembrane helix</keyword>
<dbReference type="OrthoDB" id="8936120at2759"/>
<dbReference type="GO" id="GO:0098553">
    <property type="term" value="C:lumenal side of endoplasmic reticulum membrane"/>
    <property type="evidence" value="ECO:0007669"/>
    <property type="project" value="UniProtKB-ARBA"/>
</dbReference>
<feature type="chain" id="PRO_5038941559" evidence="12">
    <location>
        <begin position="21"/>
        <end position="462"/>
    </location>
</feature>
<evidence type="ECO:0000256" key="11">
    <source>
        <dbReference type="SAM" id="Phobius"/>
    </source>
</evidence>
<dbReference type="InterPro" id="IPR011162">
    <property type="entry name" value="MHC_I/II-like_Ag-recog"/>
</dbReference>
<proteinExistence type="inferred from homology"/>
<feature type="signal peptide" evidence="12">
    <location>
        <begin position="1"/>
        <end position="20"/>
    </location>
</feature>
<dbReference type="GeneID" id="102815141"/>
<dbReference type="GO" id="GO:0042605">
    <property type="term" value="F:peptide antigen binding"/>
    <property type="evidence" value="ECO:0007669"/>
    <property type="project" value="TreeGrafter"/>
</dbReference>
<dbReference type="Gene3D" id="3.30.500.10">
    <property type="entry name" value="MHC class I-like antigen recognition-like"/>
    <property type="match status" value="1"/>
</dbReference>
<dbReference type="GO" id="GO:0030670">
    <property type="term" value="C:phagocytic vesicle membrane"/>
    <property type="evidence" value="ECO:0007669"/>
    <property type="project" value="UniProtKB-ARBA"/>
</dbReference>
<dbReference type="InterPro" id="IPR036179">
    <property type="entry name" value="Ig-like_dom_sf"/>
</dbReference>
<comment type="function">
    <text evidence="1">Involved in the presentation of foreign antigens to the immune system.</text>
</comment>
<evidence type="ECO:0000256" key="3">
    <source>
        <dbReference type="ARBA" id="ARBA00006909"/>
    </source>
</evidence>
<dbReference type="FunFam" id="3.30.500.10:FF:000001">
    <property type="entry name" value="H-2 class I histocompatibility antigen, alpha chain"/>
    <property type="match status" value="1"/>
</dbReference>
<dbReference type="InterPro" id="IPR003597">
    <property type="entry name" value="Ig_C1-set"/>
</dbReference>
<dbReference type="GO" id="GO:0005615">
    <property type="term" value="C:extracellular space"/>
    <property type="evidence" value="ECO:0007669"/>
    <property type="project" value="TreeGrafter"/>
</dbReference>
<dbReference type="Proteomes" id="UP000504623">
    <property type="component" value="Unplaced"/>
</dbReference>
<evidence type="ECO:0000256" key="5">
    <source>
        <dbReference type="ARBA" id="ARBA00022692"/>
    </source>
</evidence>
<dbReference type="InterPro" id="IPR011161">
    <property type="entry name" value="MHC_I-like_Ag-recog"/>
</dbReference>
<keyword evidence="8 11" id="KW-0472">Membrane</keyword>
<dbReference type="InterPro" id="IPR013783">
    <property type="entry name" value="Ig-like_fold"/>
</dbReference>
<dbReference type="GO" id="GO:0005102">
    <property type="term" value="F:signaling receptor binding"/>
    <property type="evidence" value="ECO:0007669"/>
    <property type="project" value="TreeGrafter"/>
</dbReference>
<evidence type="ECO:0000256" key="1">
    <source>
        <dbReference type="ARBA" id="ARBA00002297"/>
    </source>
</evidence>
<dbReference type="SUPFAM" id="SSF48726">
    <property type="entry name" value="Immunoglobulin"/>
    <property type="match status" value="1"/>
</dbReference>
<evidence type="ECO:0000256" key="9">
    <source>
        <dbReference type="ARBA" id="ARBA00023180"/>
    </source>
</evidence>
<dbReference type="PANTHER" id="PTHR16675:SF251">
    <property type="entry name" value="HLA CLASS I HISTOCOMPATIBILITY ANTIGEN, C ALPHA CHAIN"/>
    <property type="match status" value="1"/>
</dbReference>
<dbReference type="SUPFAM" id="SSF54452">
    <property type="entry name" value="MHC antigen-recognition domain"/>
    <property type="match status" value="1"/>
</dbReference>
<dbReference type="GO" id="GO:0001916">
    <property type="term" value="P:positive regulation of T cell mediated cytotoxicity"/>
    <property type="evidence" value="ECO:0007669"/>
    <property type="project" value="TreeGrafter"/>
</dbReference>
<dbReference type="AlphaFoldDB" id="A0A9B0TY63"/>
<keyword evidence="5 11" id="KW-0812">Transmembrane</keyword>
<dbReference type="Pfam" id="PF07654">
    <property type="entry name" value="C1-set"/>
    <property type="match status" value="1"/>
</dbReference>
<dbReference type="PRINTS" id="PR01638">
    <property type="entry name" value="MHCCLASSI"/>
</dbReference>
<evidence type="ECO:0000256" key="10">
    <source>
        <dbReference type="RuleBase" id="RU004439"/>
    </source>
</evidence>
<dbReference type="GO" id="GO:0006955">
    <property type="term" value="P:immune response"/>
    <property type="evidence" value="ECO:0007669"/>
    <property type="project" value="TreeGrafter"/>
</dbReference>
<dbReference type="Pfam" id="PF00129">
    <property type="entry name" value="MHC_I"/>
    <property type="match status" value="1"/>
</dbReference>
<sequence>MACWILPLLSGALVLTQTRAGSHSLRYFLTAVSRPGQGEPRFIGVGYMDDLQLGRFDSDAPNPKAESRLPWMERMEPGFWEEQTWVAKHHVQTYREYLELLRGYYNLSETESHTYQGMYGCDVDPDRRLLRAYNQRAYDGADYIALNEDLRTWTAADTAAQITKRKWEETGLADLYKAYYVEDRFLDWIRRCLEMGKETLLRTDPPKTHVTHHPISDREVTLRCWALGFYPSAITLTWHLDGEEQTQDTELVETRPSGDGTFQKWAAVVVPAGKEERYTCHVQHEGLSEPRILRWKLSSQPSTPMKEVISIPVVMGIVVTVIIIGAVIWRKKSSDPVFVHLQILTMPRALIRLSLLLKAAAHPRSLKLSNHRPLPSFGSLISLLPPLQQPAAISSLGLSEWPSMSLWQDLFALIVFSKDQFPEVYVPTVFKNYVADIEVDGKQLYIDFFPGIFMMFAFGFQS</sequence>
<organism evidence="14 15">
    <name type="scientific">Chrysochloris asiatica</name>
    <name type="common">Cape golden mole</name>
    <dbReference type="NCBI Taxonomy" id="185453"/>
    <lineage>
        <taxon>Eukaryota</taxon>
        <taxon>Metazoa</taxon>
        <taxon>Chordata</taxon>
        <taxon>Craniata</taxon>
        <taxon>Vertebrata</taxon>
        <taxon>Euteleostomi</taxon>
        <taxon>Mammalia</taxon>
        <taxon>Eutheria</taxon>
        <taxon>Afrotheria</taxon>
        <taxon>Chrysochloridae</taxon>
        <taxon>Chrysochlorinae</taxon>
        <taxon>Chrysochloris</taxon>
    </lineage>
</organism>
<reference evidence="15" key="1">
    <citation type="submission" date="2025-08" db="UniProtKB">
        <authorList>
            <consortium name="RefSeq"/>
        </authorList>
    </citation>
    <scope>IDENTIFICATION</scope>
    <source>
        <tissue evidence="15">Spleen</tissue>
    </source>
</reference>
<dbReference type="InterPro" id="IPR037055">
    <property type="entry name" value="MHC_I-like_Ag-recog_sf"/>
</dbReference>
<evidence type="ECO:0000256" key="7">
    <source>
        <dbReference type="ARBA" id="ARBA00022989"/>
    </source>
</evidence>
<gene>
    <name evidence="15" type="primary">LOC102815141</name>
</gene>
<dbReference type="InterPro" id="IPR007110">
    <property type="entry name" value="Ig-like_dom"/>
</dbReference>
<evidence type="ECO:0000313" key="15">
    <source>
        <dbReference type="RefSeq" id="XP_006872918.1"/>
    </source>
</evidence>
<evidence type="ECO:0000256" key="6">
    <source>
        <dbReference type="ARBA" id="ARBA00022859"/>
    </source>
</evidence>
<name>A0A9B0TY63_CHRAS</name>
<evidence type="ECO:0000259" key="13">
    <source>
        <dbReference type="PROSITE" id="PS50835"/>
    </source>
</evidence>
<dbReference type="PROSITE" id="PS50835">
    <property type="entry name" value="IG_LIKE"/>
    <property type="match status" value="1"/>
</dbReference>
<dbReference type="FunFam" id="2.60.40.10:FF:000014">
    <property type="entry name" value="H-2 class I histocompatibility antigen, alpha chain"/>
    <property type="match status" value="1"/>
</dbReference>
<dbReference type="InterPro" id="IPR001039">
    <property type="entry name" value="MHC_I_a_a1/a2"/>
</dbReference>
<dbReference type="Gene3D" id="2.60.40.10">
    <property type="entry name" value="Immunoglobulins"/>
    <property type="match status" value="1"/>
</dbReference>